<name>A0ABD2M9D7_9BILA</name>
<dbReference type="InterPro" id="IPR000571">
    <property type="entry name" value="Znf_CCCH"/>
</dbReference>
<feature type="region of interest" description="Disordered" evidence="5">
    <location>
        <begin position="1081"/>
        <end position="1159"/>
    </location>
</feature>
<feature type="region of interest" description="Disordered" evidence="5">
    <location>
        <begin position="1"/>
        <end position="274"/>
    </location>
</feature>
<keyword evidence="3 4" id="KW-0862">Zinc</keyword>
<evidence type="ECO:0000259" key="6">
    <source>
        <dbReference type="PROSITE" id="PS50103"/>
    </source>
</evidence>
<dbReference type="Pfam" id="PF00642">
    <property type="entry name" value="zf-CCCH"/>
    <property type="match status" value="1"/>
</dbReference>
<dbReference type="PROSITE" id="PS50103">
    <property type="entry name" value="ZF_C3H1"/>
    <property type="match status" value="1"/>
</dbReference>
<feature type="compositionally biased region" description="Low complexity" evidence="5">
    <location>
        <begin position="787"/>
        <end position="797"/>
    </location>
</feature>
<feature type="domain" description="C3H1-type" evidence="6">
    <location>
        <begin position="316"/>
        <end position="343"/>
    </location>
</feature>
<feature type="compositionally biased region" description="Acidic residues" evidence="5">
    <location>
        <begin position="37"/>
        <end position="52"/>
    </location>
</feature>
<dbReference type="GO" id="GO:0008270">
    <property type="term" value="F:zinc ion binding"/>
    <property type="evidence" value="ECO:0007669"/>
    <property type="project" value="UniProtKB-KW"/>
</dbReference>
<evidence type="ECO:0000256" key="4">
    <source>
        <dbReference type="PROSITE-ProRule" id="PRU00723"/>
    </source>
</evidence>
<protein>
    <recommendedName>
        <fullName evidence="6">C3H1-type domain-containing protein</fullName>
    </recommendedName>
</protein>
<feature type="compositionally biased region" description="Polar residues" evidence="5">
    <location>
        <begin position="1"/>
        <end position="12"/>
    </location>
</feature>
<feature type="compositionally biased region" description="Low complexity" evidence="5">
    <location>
        <begin position="818"/>
        <end position="837"/>
    </location>
</feature>
<evidence type="ECO:0000256" key="1">
    <source>
        <dbReference type="ARBA" id="ARBA00022723"/>
    </source>
</evidence>
<dbReference type="AlphaFoldDB" id="A0ABD2M9D7"/>
<dbReference type="EMBL" id="JBICBT010000078">
    <property type="protein sequence ID" value="KAL3124133.1"/>
    <property type="molecule type" value="Genomic_DNA"/>
</dbReference>
<feature type="compositionally biased region" description="Basic and acidic residues" evidence="5">
    <location>
        <begin position="645"/>
        <end position="654"/>
    </location>
</feature>
<dbReference type="Proteomes" id="UP001620626">
    <property type="component" value="Unassembled WGS sequence"/>
</dbReference>
<evidence type="ECO:0000256" key="2">
    <source>
        <dbReference type="ARBA" id="ARBA00022771"/>
    </source>
</evidence>
<dbReference type="SMART" id="SM00356">
    <property type="entry name" value="ZnF_C3H1"/>
    <property type="match status" value="1"/>
</dbReference>
<dbReference type="Gene3D" id="4.10.1000.10">
    <property type="entry name" value="Zinc finger, CCCH-type"/>
    <property type="match status" value="1"/>
</dbReference>
<feature type="region of interest" description="Disordered" evidence="5">
    <location>
        <begin position="438"/>
        <end position="559"/>
    </location>
</feature>
<feature type="compositionally biased region" description="Basic and acidic residues" evidence="5">
    <location>
        <begin position="1123"/>
        <end position="1145"/>
    </location>
</feature>
<feature type="compositionally biased region" description="Basic and acidic residues" evidence="5">
    <location>
        <begin position="465"/>
        <end position="485"/>
    </location>
</feature>
<dbReference type="SUPFAM" id="SSF90229">
    <property type="entry name" value="CCCH zinc finger"/>
    <property type="match status" value="1"/>
</dbReference>
<comment type="caution">
    <text evidence="7">The sequence shown here is derived from an EMBL/GenBank/DDBJ whole genome shotgun (WGS) entry which is preliminary data.</text>
</comment>
<keyword evidence="1 4" id="KW-0479">Metal-binding</keyword>
<feature type="compositionally biased region" description="Basic residues" evidence="5">
    <location>
        <begin position="728"/>
        <end position="743"/>
    </location>
</feature>
<feature type="region of interest" description="Disordered" evidence="5">
    <location>
        <begin position="931"/>
        <end position="1064"/>
    </location>
</feature>
<dbReference type="InterPro" id="IPR036855">
    <property type="entry name" value="Znf_CCCH_sf"/>
</dbReference>
<proteinExistence type="predicted"/>
<gene>
    <name evidence="7" type="ORF">niasHT_004722</name>
</gene>
<feature type="zinc finger region" description="C3H1-type" evidence="4">
    <location>
        <begin position="316"/>
        <end position="343"/>
    </location>
</feature>
<reference evidence="7 8" key="1">
    <citation type="submission" date="2024-10" db="EMBL/GenBank/DDBJ databases">
        <authorList>
            <person name="Kim D."/>
        </authorList>
    </citation>
    <scope>NUCLEOTIDE SEQUENCE [LARGE SCALE GENOMIC DNA]</scope>
    <source>
        <strain evidence="7">BH-2024</strain>
    </source>
</reference>
<feature type="compositionally biased region" description="Polar residues" evidence="5">
    <location>
        <begin position="105"/>
        <end position="115"/>
    </location>
</feature>
<feature type="compositionally biased region" description="Low complexity" evidence="5">
    <location>
        <begin position="872"/>
        <end position="881"/>
    </location>
</feature>
<organism evidence="7 8">
    <name type="scientific">Heterodera trifolii</name>
    <dbReference type="NCBI Taxonomy" id="157864"/>
    <lineage>
        <taxon>Eukaryota</taxon>
        <taxon>Metazoa</taxon>
        <taxon>Ecdysozoa</taxon>
        <taxon>Nematoda</taxon>
        <taxon>Chromadorea</taxon>
        <taxon>Rhabditida</taxon>
        <taxon>Tylenchina</taxon>
        <taxon>Tylenchomorpha</taxon>
        <taxon>Tylenchoidea</taxon>
        <taxon>Heteroderidae</taxon>
        <taxon>Heteroderinae</taxon>
        <taxon>Heterodera</taxon>
    </lineage>
</organism>
<feature type="compositionally biased region" description="Acidic residues" evidence="5">
    <location>
        <begin position="119"/>
        <end position="145"/>
    </location>
</feature>
<feature type="compositionally biased region" description="Basic and acidic residues" evidence="5">
    <location>
        <begin position="446"/>
        <end position="458"/>
    </location>
</feature>
<evidence type="ECO:0000256" key="3">
    <source>
        <dbReference type="ARBA" id="ARBA00022833"/>
    </source>
</evidence>
<feature type="compositionally biased region" description="Basic and acidic residues" evidence="5">
    <location>
        <begin position="1038"/>
        <end position="1050"/>
    </location>
</feature>
<evidence type="ECO:0000313" key="7">
    <source>
        <dbReference type="EMBL" id="KAL3124133.1"/>
    </source>
</evidence>
<evidence type="ECO:0000256" key="5">
    <source>
        <dbReference type="SAM" id="MobiDB-lite"/>
    </source>
</evidence>
<feature type="region of interest" description="Disordered" evidence="5">
    <location>
        <begin position="576"/>
        <end position="915"/>
    </location>
</feature>
<feature type="compositionally biased region" description="Low complexity" evidence="5">
    <location>
        <begin position="995"/>
        <end position="1023"/>
    </location>
</feature>
<feature type="compositionally biased region" description="Basic residues" evidence="5">
    <location>
        <begin position="798"/>
        <end position="817"/>
    </location>
</feature>
<accession>A0ABD2M9D7</accession>
<feature type="compositionally biased region" description="Basic and acidic residues" evidence="5">
    <location>
        <begin position="146"/>
        <end position="161"/>
    </location>
</feature>
<keyword evidence="8" id="KW-1185">Reference proteome</keyword>
<evidence type="ECO:0000313" key="8">
    <source>
        <dbReference type="Proteomes" id="UP001620626"/>
    </source>
</evidence>
<sequence length="1184" mass="127950">MDGNGSQNSAENNWPLAHVDNAELDDGTSSKANSTEFCEETTEEGGEEEAEDNSSNGPNEEPQSEDGSGNEDEADEGQFCSPSPPPVDGTADGEVPNYSEDEQSTESASECNDVQNFDGIEDNVIDLDNNELNYDEEGEEDEEKNGDDRDNASESDKRRNSLDCGGAEQVSDSDEDQKQHRTAEELQGEAISSEGEEDEEEGNPRDGDKERVTSTETKQDDGEEEDGELSGEATRESENGGQGEEEDLEEGELRSDEDSDDGVPEIRGGLSPPGLPLLIPPSVTSHLQQPSLLFLNPPPNPLLLPLPVPSFDPSKNQNRELCRYFMKGFCVNGEACRFKHSRTDAGVHFPPSESMRKFPTTFLLGRHVIPPPTGPPIPLLSTEFVPPPSLLTGVTANAVPSVHSLVNTIRPATNSVSSVSARQNAESAAWERGLRQARAMVRRQQKKSESDDKTSTEREGEEMEGEKGGEKGQNDDNLMELKEGTEQPNMTSDGDGTGEQHMHSGSPTLAKVSSDEGDSSDDDESGAFGKGNGEGKETERNGRIFVPPSVLAPPLGFSRRPVISRVVVEASYSVGVSRHRSSSSPPPPFSEHQLKLQGRGIKAQKPSFGIPSLIDAIRVKPIPPPPPPTNSNTKTFIAKGRKTATTKDEVDQQRDHRRVLTTSNMGSSGAIAYSDPWARNASPPRRHGQRGRTTHRTHSPHSSASSADEFRSRHRNTNAFSAGESVSRRHRSRSSSPRNKRRTTTVVERKGQWENNAKRRREQRTPPASSFDDQLAVDSNSRHHPRSPLNSSPSQSPSRRKSPSVDRRYHHHRHNRRSSPSSYHSLGALLTTSSSTAERSRQHKGPRTPPEPPQNRKRWGNSSRSASPLAPSGRSSVSRATSSDRDEEAKGGRRRTKKREYISDSVDNGTAGAAAAAAVQHRFGDGISVSSMPRALINRQPPVISASTKKAGGKRISASSSAFVPEDEEDEAPAAYRLSSNATGDARGQKRKRSISSSSSSSSGSSSDSSSSSGSSSSSSASSHTPLKNAKPKAAEQPSKRTTKEGEKSKGISGSGGTNINCSTGDQSVLKVIKAEQEEVNAQNAAQMDDESGHKQLSKNVATGERTDVKTGKAPCCNTSHLADGDKKTSKTKDEGKDESMDDKNCAAPSSVEHSKKRREQLLRQLQSVEEAIARKRQRGEGAS</sequence>
<feature type="compositionally biased region" description="Acidic residues" evidence="5">
    <location>
        <begin position="62"/>
        <end position="76"/>
    </location>
</feature>
<keyword evidence="2 4" id="KW-0863">Zinc-finger</keyword>
<feature type="compositionally biased region" description="Basic residues" evidence="5">
    <location>
        <begin position="684"/>
        <end position="699"/>
    </location>
</feature>
<feature type="compositionally biased region" description="Acidic residues" evidence="5">
    <location>
        <begin position="515"/>
        <end position="525"/>
    </location>
</feature>
<feature type="compositionally biased region" description="Basic and acidic residues" evidence="5">
    <location>
        <begin position="202"/>
        <end position="220"/>
    </location>
</feature>
<feature type="compositionally biased region" description="Basic and acidic residues" evidence="5">
    <location>
        <begin position="533"/>
        <end position="542"/>
    </location>
</feature>
<feature type="compositionally biased region" description="Basic and acidic residues" evidence="5">
    <location>
        <begin position="882"/>
        <end position="891"/>
    </location>
</feature>